<evidence type="ECO:0000256" key="4">
    <source>
        <dbReference type="ARBA" id="ARBA00022490"/>
    </source>
</evidence>
<organism evidence="7 8">
    <name type="scientific">Tetranychus urticae</name>
    <name type="common">Two-spotted spider mite</name>
    <dbReference type="NCBI Taxonomy" id="32264"/>
    <lineage>
        <taxon>Eukaryota</taxon>
        <taxon>Metazoa</taxon>
        <taxon>Ecdysozoa</taxon>
        <taxon>Arthropoda</taxon>
        <taxon>Chelicerata</taxon>
        <taxon>Arachnida</taxon>
        <taxon>Acari</taxon>
        <taxon>Acariformes</taxon>
        <taxon>Trombidiformes</taxon>
        <taxon>Prostigmata</taxon>
        <taxon>Eleutherengona</taxon>
        <taxon>Raphignathae</taxon>
        <taxon>Tetranychoidea</taxon>
        <taxon>Tetranychidae</taxon>
        <taxon>Tetranychus</taxon>
    </lineage>
</organism>
<dbReference type="InterPro" id="IPR053719">
    <property type="entry name" value="Lipogen_MT_Stabilize_sf"/>
</dbReference>
<comment type="subcellular location">
    <subcellularLocation>
        <location evidence="2">Cytoplasm</location>
    </subcellularLocation>
    <subcellularLocation>
        <location evidence="1">Nucleus</location>
    </subcellularLocation>
</comment>
<feature type="region of interest" description="Disordered" evidence="6">
    <location>
        <begin position="169"/>
        <end position="217"/>
    </location>
</feature>
<dbReference type="PANTHER" id="PTHR14315">
    <property type="entry name" value="SPOT14 FAMILY MEMBER"/>
    <property type="match status" value="1"/>
</dbReference>
<sequence length="257" mass="28030">MPRTNDLTSVILGSSRSSFVNTICKFVRDVDEMNETVMIPSLLTDLNNNSSTQPSTDLPECFDLQTLHQLLNRLKDELTIARFEDDQSKSCNFTSANNILSINNCNNNINNNCNNTNNNRNNNQINVNSNVSTTGGTPLRIAEGDLSGLSKKLSSSCKCSDSDDGFSSLNSYSRNSDDESTSSSPSSDSDSECCSSSSSTSSSTPNQSRENEPSIAESSPEYIVNLLRLHIQGIQSILTRFSKSADQISESYINSIN</sequence>
<dbReference type="EMBL" id="CAEY01000175">
    <property type="status" value="NOT_ANNOTATED_CDS"/>
    <property type="molecule type" value="Genomic_DNA"/>
</dbReference>
<comment type="similarity">
    <text evidence="3">Belongs to the SPOT14 family.</text>
</comment>
<feature type="compositionally biased region" description="Low complexity" evidence="6">
    <location>
        <begin position="181"/>
        <end position="205"/>
    </location>
</feature>
<evidence type="ECO:0000256" key="6">
    <source>
        <dbReference type="SAM" id="MobiDB-lite"/>
    </source>
</evidence>
<proteinExistence type="inferred from homology"/>
<dbReference type="HOGENOM" id="CLU_1083075_0_0_1"/>
<dbReference type="Gene3D" id="6.10.140.1610">
    <property type="match status" value="1"/>
</dbReference>
<evidence type="ECO:0000256" key="5">
    <source>
        <dbReference type="ARBA" id="ARBA00023242"/>
    </source>
</evidence>
<reference evidence="8" key="1">
    <citation type="submission" date="2011-08" db="EMBL/GenBank/DDBJ databases">
        <authorList>
            <person name="Rombauts S."/>
        </authorList>
    </citation>
    <scope>NUCLEOTIDE SEQUENCE</scope>
    <source>
        <strain evidence="8">London</strain>
    </source>
</reference>
<evidence type="ECO:0000256" key="1">
    <source>
        <dbReference type="ARBA" id="ARBA00004123"/>
    </source>
</evidence>
<evidence type="ECO:0000313" key="8">
    <source>
        <dbReference type="Proteomes" id="UP000015104"/>
    </source>
</evidence>
<evidence type="ECO:0000256" key="2">
    <source>
        <dbReference type="ARBA" id="ARBA00004496"/>
    </source>
</evidence>
<evidence type="ECO:0000256" key="3">
    <source>
        <dbReference type="ARBA" id="ARBA00009488"/>
    </source>
</evidence>
<keyword evidence="4" id="KW-0963">Cytoplasm</keyword>
<dbReference type="GO" id="GO:0005634">
    <property type="term" value="C:nucleus"/>
    <property type="evidence" value="ECO:0007669"/>
    <property type="project" value="UniProtKB-SubCell"/>
</dbReference>
<protein>
    <submittedName>
        <fullName evidence="7">Uncharacterized protein</fullName>
    </submittedName>
</protein>
<dbReference type="Proteomes" id="UP000015104">
    <property type="component" value="Unassembled WGS sequence"/>
</dbReference>
<accession>T1KKB6</accession>
<dbReference type="Pfam" id="PF07084">
    <property type="entry name" value="Spot_14"/>
    <property type="match status" value="1"/>
</dbReference>
<name>T1KKB6_TETUR</name>
<dbReference type="GO" id="GO:0046890">
    <property type="term" value="P:regulation of lipid biosynthetic process"/>
    <property type="evidence" value="ECO:0007669"/>
    <property type="project" value="TreeGrafter"/>
</dbReference>
<keyword evidence="8" id="KW-1185">Reference proteome</keyword>
<dbReference type="PANTHER" id="PTHR14315:SF17">
    <property type="entry name" value="MIP21584P"/>
    <property type="match status" value="1"/>
</dbReference>
<evidence type="ECO:0000313" key="7">
    <source>
        <dbReference type="EnsemblMetazoa" id="tetur13g03150.1"/>
    </source>
</evidence>
<dbReference type="GO" id="GO:0005829">
    <property type="term" value="C:cytosol"/>
    <property type="evidence" value="ECO:0007669"/>
    <property type="project" value="TreeGrafter"/>
</dbReference>
<keyword evidence="5" id="KW-0539">Nucleus</keyword>
<reference evidence="7" key="2">
    <citation type="submission" date="2015-06" db="UniProtKB">
        <authorList>
            <consortium name="EnsemblMetazoa"/>
        </authorList>
    </citation>
    <scope>IDENTIFICATION</scope>
</reference>
<dbReference type="EnsemblMetazoa" id="tetur13g03150.1">
    <property type="protein sequence ID" value="tetur13g03150.1"/>
    <property type="gene ID" value="tetur13g03150"/>
</dbReference>
<dbReference type="InterPro" id="IPR009786">
    <property type="entry name" value="Spot_14"/>
</dbReference>
<dbReference type="AlphaFoldDB" id="T1KKB6"/>